<keyword evidence="4" id="KW-1185">Reference proteome</keyword>
<accession>A0ABD1A9X2</accession>
<reference evidence="3 4" key="1">
    <citation type="submission" date="2024-04" db="EMBL/GenBank/DDBJ databases">
        <title>Genome assembly C_amara_ONT_v2.</title>
        <authorList>
            <person name="Yant L."/>
            <person name="Moore C."/>
            <person name="Slenker M."/>
        </authorList>
    </citation>
    <scope>NUCLEOTIDE SEQUENCE [LARGE SCALE GENOMIC DNA]</scope>
    <source>
        <tissue evidence="3">Leaf</tissue>
    </source>
</reference>
<dbReference type="AlphaFoldDB" id="A0ABD1A9X2"/>
<dbReference type="Pfam" id="PF13952">
    <property type="entry name" value="DUF4216"/>
    <property type="match status" value="1"/>
</dbReference>
<dbReference type="EMBL" id="JBANAX010000556">
    <property type="protein sequence ID" value="KAL1203509.1"/>
    <property type="molecule type" value="Genomic_DNA"/>
</dbReference>
<feature type="compositionally biased region" description="Low complexity" evidence="1">
    <location>
        <begin position="247"/>
        <end position="257"/>
    </location>
</feature>
<proteinExistence type="predicted"/>
<evidence type="ECO:0000313" key="3">
    <source>
        <dbReference type="EMBL" id="KAL1203509.1"/>
    </source>
</evidence>
<evidence type="ECO:0000256" key="1">
    <source>
        <dbReference type="SAM" id="MobiDB-lite"/>
    </source>
</evidence>
<protein>
    <recommendedName>
        <fullName evidence="2">DUF4216 domain-containing protein</fullName>
    </recommendedName>
</protein>
<dbReference type="PANTHER" id="PTHR48258">
    <property type="entry name" value="DUF4218 DOMAIN-CONTAINING PROTEIN-RELATED"/>
    <property type="match status" value="1"/>
</dbReference>
<dbReference type="InterPro" id="IPR025312">
    <property type="entry name" value="DUF4216"/>
</dbReference>
<evidence type="ECO:0000259" key="2">
    <source>
        <dbReference type="Pfam" id="PF13952"/>
    </source>
</evidence>
<feature type="compositionally biased region" description="Acidic residues" evidence="1">
    <location>
        <begin position="231"/>
        <end position="246"/>
    </location>
</feature>
<organism evidence="3 4">
    <name type="scientific">Cardamine amara subsp. amara</name>
    <dbReference type="NCBI Taxonomy" id="228776"/>
    <lineage>
        <taxon>Eukaryota</taxon>
        <taxon>Viridiplantae</taxon>
        <taxon>Streptophyta</taxon>
        <taxon>Embryophyta</taxon>
        <taxon>Tracheophyta</taxon>
        <taxon>Spermatophyta</taxon>
        <taxon>Magnoliopsida</taxon>
        <taxon>eudicotyledons</taxon>
        <taxon>Gunneridae</taxon>
        <taxon>Pentapetalae</taxon>
        <taxon>rosids</taxon>
        <taxon>malvids</taxon>
        <taxon>Brassicales</taxon>
        <taxon>Brassicaceae</taxon>
        <taxon>Cardamineae</taxon>
        <taxon>Cardamine</taxon>
    </lineage>
</organism>
<name>A0ABD1A9X2_CARAN</name>
<evidence type="ECO:0000313" key="4">
    <source>
        <dbReference type="Proteomes" id="UP001558713"/>
    </source>
</evidence>
<dbReference type="PANTHER" id="PTHR48258:SF3">
    <property type="entry name" value="FK506-BINDING PROTEIN 4-LIKE ISOFORM X1"/>
    <property type="match status" value="1"/>
</dbReference>
<comment type="caution">
    <text evidence="3">The sequence shown here is derived from an EMBL/GenBank/DDBJ whole genome shotgun (WGS) entry which is preliminary data.</text>
</comment>
<feature type="region of interest" description="Disordered" evidence="1">
    <location>
        <begin position="231"/>
        <end position="257"/>
    </location>
</feature>
<dbReference type="Proteomes" id="UP001558713">
    <property type="component" value="Unassembled WGS sequence"/>
</dbReference>
<feature type="domain" description="DUF4216" evidence="2">
    <location>
        <begin position="104"/>
        <end position="171"/>
    </location>
</feature>
<sequence>MALIRGYYSDKIEEELQLHKEEDFVPWLQFYVSEGIRSGQSLPTWLTEFFYGVDKKATSYPRYCTGGYAFRIHDERSRRPTADYGISVKSIDDVYYGILQEILEVRYPGMLRLRCIVFKCHWYDPVLGRGVQVDQFGVTSVNSSQRLEYYDPFILASQADQVCYIRYPRVTRQADPWLTVTAINARGRIYGVPEHDALQPTAHVPMDPVEPSCDLDFVVDFTQIDIVYSESEEEQREFYEDSDDIPSEGSSSSDSEK</sequence>
<gene>
    <name evidence="3" type="ORF">V5N11_009870</name>
</gene>